<keyword evidence="4" id="KW-1185">Reference proteome</keyword>
<dbReference type="PANTHER" id="PTHR38113:SF2">
    <property type="entry name" value="DUF2293 DOMAIN-CONTAINING PROTEIN"/>
    <property type="match status" value="1"/>
</dbReference>
<proteinExistence type="predicted"/>
<comment type="caution">
    <text evidence="3">The sequence shown here is derived from an EMBL/GenBank/DDBJ whole genome shotgun (WGS) entry which is preliminary data.</text>
</comment>
<dbReference type="InterPro" id="IPR018744">
    <property type="entry name" value="DUF2293"/>
</dbReference>
<dbReference type="AlphaFoldDB" id="A0A420Y8G4"/>
<evidence type="ECO:0000313" key="4">
    <source>
        <dbReference type="Proteomes" id="UP000275385"/>
    </source>
</evidence>
<protein>
    <recommendedName>
        <fullName evidence="2">DUF2293 domain-containing protein</fullName>
    </recommendedName>
</protein>
<sequence length="266" mass="30182">MSDKSREPEVHLHSPMPTGYVFVPKGDMYITLNVRKRTHASGQALYVVVNKKKQPIGLRCPVEIYDEVKQDSEATKASRQKVVEHRDAAIKDEFRSALLRIFPKVPEDHVEQILTLTLKKRSGRVGRTSKLDLEERVQLAVKAHIRHNCTDYDSLLRSNVPREEARRQVGPKVQEIARSWMGISLQPSQKAKVKKKKKKKRKADSDAVRPRKKVSLGPRPSAKQPAKMGRKPRSTRQDVVVISDDSDGESRSIIVIDDSGDSDWLP</sequence>
<dbReference type="EMBL" id="QVQW01000034">
    <property type="protein sequence ID" value="RKU44143.1"/>
    <property type="molecule type" value="Genomic_DNA"/>
</dbReference>
<evidence type="ECO:0000313" key="3">
    <source>
        <dbReference type="EMBL" id="RKU44143.1"/>
    </source>
</evidence>
<dbReference type="OrthoDB" id="5381833at2759"/>
<dbReference type="Proteomes" id="UP000275385">
    <property type="component" value="Unassembled WGS sequence"/>
</dbReference>
<dbReference type="Pfam" id="PF10056">
    <property type="entry name" value="DUF2293"/>
    <property type="match status" value="1"/>
</dbReference>
<evidence type="ECO:0000259" key="2">
    <source>
        <dbReference type="Pfam" id="PF10056"/>
    </source>
</evidence>
<feature type="domain" description="DUF2293" evidence="2">
    <location>
        <begin position="97"/>
        <end position="180"/>
    </location>
</feature>
<gene>
    <name evidence="3" type="ORF">DL546_004964</name>
</gene>
<organism evidence="3 4">
    <name type="scientific">Coniochaeta pulveracea</name>
    <dbReference type="NCBI Taxonomy" id="177199"/>
    <lineage>
        <taxon>Eukaryota</taxon>
        <taxon>Fungi</taxon>
        <taxon>Dikarya</taxon>
        <taxon>Ascomycota</taxon>
        <taxon>Pezizomycotina</taxon>
        <taxon>Sordariomycetes</taxon>
        <taxon>Sordariomycetidae</taxon>
        <taxon>Coniochaetales</taxon>
        <taxon>Coniochaetaceae</taxon>
        <taxon>Coniochaeta</taxon>
    </lineage>
</organism>
<name>A0A420Y8G4_9PEZI</name>
<feature type="region of interest" description="Disordered" evidence="1">
    <location>
        <begin position="186"/>
        <end position="266"/>
    </location>
</feature>
<reference evidence="3 4" key="1">
    <citation type="submission" date="2018-08" db="EMBL/GenBank/DDBJ databases">
        <title>Draft genome of the lignicolous fungus Coniochaeta pulveracea.</title>
        <authorList>
            <person name="Borstlap C.J."/>
            <person name="De Witt R.N."/>
            <person name="Botha A."/>
            <person name="Volschenk H."/>
        </authorList>
    </citation>
    <scope>NUCLEOTIDE SEQUENCE [LARGE SCALE GENOMIC DNA]</scope>
    <source>
        <strain evidence="3 4">CAB683</strain>
    </source>
</reference>
<evidence type="ECO:0000256" key="1">
    <source>
        <dbReference type="SAM" id="MobiDB-lite"/>
    </source>
</evidence>
<accession>A0A420Y8G4</accession>
<feature type="compositionally biased region" description="Basic residues" evidence="1">
    <location>
        <begin position="191"/>
        <end position="202"/>
    </location>
</feature>
<dbReference type="PANTHER" id="PTHR38113">
    <property type="match status" value="1"/>
</dbReference>